<dbReference type="KEGG" id="pfla:Pflav_086740"/>
<keyword evidence="1" id="KW-0472">Membrane</keyword>
<keyword evidence="3" id="KW-1185">Reference proteome</keyword>
<reference evidence="2 3" key="2">
    <citation type="submission" date="2020-03" db="EMBL/GenBank/DDBJ databases">
        <authorList>
            <person name="Ichikawa N."/>
            <person name="Kimura A."/>
            <person name="Kitahashi Y."/>
            <person name="Uohara A."/>
        </authorList>
    </citation>
    <scope>NUCLEOTIDE SEQUENCE [LARGE SCALE GENOMIC DNA]</scope>
    <source>
        <strain evidence="2 3">NBRC 107702</strain>
    </source>
</reference>
<feature type="transmembrane region" description="Helical" evidence="1">
    <location>
        <begin position="61"/>
        <end position="80"/>
    </location>
</feature>
<keyword evidence="1" id="KW-1133">Transmembrane helix</keyword>
<accession>A0A6F8Y817</accession>
<name>A0A6F8Y817_9ACTN</name>
<dbReference type="Proteomes" id="UP000502508">
    <property type="component" value="Chromosome"/>
</dbReference>
<keyword evidence="1" id="KW-0812">Transmembrane</keyword>
<sequence>MQVTASGVSTAMGRIMKQVSEGTAKYYWYPGDKKEWIRAAVAVGVGLASFGLLMFFTRNVLVATVVGTSVTAVGAGLNFGRRDARALAGFPDRGKRAARRAIAGHTGKAVWRAFAHGLGGAAAAVLILNLPQGGIIADWVLPVVPAVAGALAHQAGMMYEQLNASASTPGPASAKPKPALTK</sequence>
<proteinExistence type="predicted"/>
<evidence type="ECO:0000256" key="1">
    <source>
        <dbReference type="SAM" id="Phobius"/>
    </source>
</evidence>
<evidence type="ECO:0000313" key="3">
    <source>
        <dbReference type="Proteomes" id="UP000502508"/>
    </source>
</evidence>
<evidence type="ECO:0000313" key="2">
    <source>
        <dbReference type="EMBL" id="BCB82264.1"/>
    </source>
</evidence>
<feature type="transmembrane region" description="Helical" evidence="1">
    <location>
        <begin position="109"/>
        <end position="128"/>
    </location>
</feature>
<feature type="transmembrane region" description="Helical" evidence="1">
    <location>
        <begin position="36"/>
        <end position="55"/>
    </location>
</feature>
<protein>
    <submittedName>
        <fullName evidence="2">Uncharacterized protein</fullName>
    </submittedName>
</protein>
<feature type="transmembrane region" description="Helical" evidence="1">
    <location>
        <begin position="134"/>
        <end position="152"/>
    </location>
</feature>
<reference evidence="2 3" key="1">
    <citation type="submission" date="2020-03" db="EMBL/GenBank/DDBJ databases">
        <title>Whole genome shotgun sequence of Phytohabitans flavus NBRC 107702.</title>
        <authorList>
            <person name="Komaki H."/>
            <person name="Tamura T."/>
        </authorList>
    </citation>
    <scope>NUCLEOTIDE SEQUENCE [LARGE SCALE GENOMIC DNA]</scope>
    <source>
        <strain evidence="2 3">NBRC 107702</strain>
    </source>
</reference>
<organism evidence="2 3">
    <name type="scientific">Phytohabitans flavus</name>
    <dbReference type="NCBI Taxonomy" id="1076124"/>
    <lineage>
        <taxon>Bacteria</taxon>
        <taxon>Bacillati</taxon>
        <taxon>Actinomycetota</taxon>
        <taxon>Actinomycetes</taxon>
        <taxon>Micromonosporales</taxon>
        <taxon>Micromonosporaceae</taxon>
    </lineage>
</organism>
<dbReference type="EMBL" id="AP022870">
    <property type="protein sequence ID" value="BCB82264.1"/>
    <property type="molecule type" value="Genomic_DNA"/>
</dbReference>
<gene>
    <name evidence="2" type="ORF">Pflav_086740</name>
</gene>
<dbReference type="AlphaFoldDB" id="A0A6F8Y817"/>